<evidence type="ECO:0000256" key="3">
    <source>
        <dbReference type="ARBA" id="ARBA00022448"/>
    </source>
</evidence>
<comment type="caution">
    <text evidence="9">The sequence shown here is derived from an EMBL/GenBank/DDBJ whole genome shotgun (WGS) entry which is preliminary data.</text>
</comment>
<evidence type="ECO:0000256" key="5">
    <source>
        <dbReference type="ARBA" id="ARBA00022692"/>
    </source>
</evidence>
<organism evidence="9 10">
    <name type="scientific">Clostridium moutaii</name>
    <dbReference type="NCBI Taxonomy" id="3240932"/>
    <lineage>
        <taxon>Bacteria</taxon>
        <taxon>Bacillati</taxon>
        <taxon>Bacillota</taxon>
        <taxon>Clostridia</taxon>
        <taxon>Eubacteriales</taxon>
        <taxon>Clostridiaceae</taxon>
        <taxon>Clostridium</taxon>
    </lineage>
</organism>
<comment type="subcellular location">
    <subcellularLocation>
        <location evidence="1">Cell membrane</location>
        <topology evidence="1">Multi-pass membrane protein</topology>
    </subcellularLocation>
</comment>
<feature type="transmembrane region" description="Helical" evidence="8">
    <location>
        <begin position="130"/>
        <end position="149"/>
    </location>
</feature>
<dbReference type="Gene3D" id="1.20.1530.20">
    <property type="match status" value="1"/>
</dbReference>
<dbReference type="RefSeq" id="WP_369702908.1">
    <property type="nucleotide sequence ID" value="NZ_JBGEWD010000001.1"/>
</dbReference>
<dbReference type="InterPro" id="IPR038770">
    <property type="entry name" value="Na+/solute_symporter_sf"/>
</dbReference>
<feature type="transmembrane region" description="Helical" evidence="8">
    <location>
        <begin position="103"/>
        <end position="124"/>
    </location>
</feature>
<dbReference type="PANTHER" id="PTHR36838">
    <property type="entry name" value="AUXIN EFFLUX CARRIER FAMILY PROTEIN"/>
    <property type="match status" value="1"/>
</dbReference>
<gene>
    <name evidence="9" type="ORF">AB8U03_02300</name>
</gene>
<keyword evidence="6 8" id="KW-1133">Transmembrane helix</keyword>
<evidence type="ECO:0000256" key="8">
    <source>
        <dbReference type="SAM" id="Phobius"/>
    </source>
</evidence>
<dbReference type="PANTHER" id="PTHR36838:SF1">
    <property type="entry name" value="SLR1864 PROTEIN"/>
    <property type="match status" value="1"/>
</dbReference>
<keyword evidence="10" id="KW-1185">Reference proteome</keyword>
<protein>
    <submittedName>
        <fullName evidence="9">AEC family transporter</fullName>
    </submittedName>
</protein>
<evidence type="ECO:0000256" key="2">
    <source>
        <dbReference type="ARBA" id="ARBA00010145"/>
    </source>
</evidence>
<keyword evidence="3" id="KW-0813">Transport</keyword>
<keyword evidence="7 8" id="KW-0472">Membrane</keyword>
<dbReference type="Proteomes" id="UP001564657">
    <property type="component" value="Unassembled WGS sequence"/>
</dbReference>
<dbReference type="InterPro" id="IPR004776">
    <property type="entry name" value="Mem_transp_PIN-like"/>
</dbReference>
<accession>A0ABV4BN99</accession>
<sequence>MIILNALESVLSIVLMISAGYILSRKGWFDEKVSKTFSKLVCNLAIPCLMISQFEESFDKDKLISMARGLFIPFTSMAICYVIAVVVSKVIKVKKGRIGTFRSMFFVSNSIFIGLPVNMALFGTKSIPDVLLYYIANTIFFWTIGAYEISRDGQSEDANIFSLNTLKRIMSAPLISFILAVVLVLLNVHLPKFIMDTCKYFGNLTTPLAMIFIGITIYSVNLKELKFGVDILAILLGRFLISPMIIFLLCHGSAVPLLMKKVFVIQAAMPVMTNTSIVSKSYDADYKYATINTVITTISSLLVIPIYMFILN</sequence>
<evidence type="ECO:0000256" key="7">
    <source>
        <dbReference type="ARBA" id="ARBA00023136"/>
    </source>
</evidence>
<feature type="transmembrane region" description="Helical" evidence="8">
    <location>
        <begin position="232"/>
        <end position="254"/>
    </location>
</feature>
<evidence type="ECO:0000313" key="10">
    <source>
        <dbReference type="Proteomes" id="UP001564657"/>
    </source>
</evidence>
<keyword evidence="5 8" id="KW-0812">Transmembrane</keyword>
<evidence type="ECO:0000256" key="4">
    <source>
        <dbReference type="ARBA" id="ARBA00022475"/>
    </source>
</evidence>
<dbReference type="Pfam" id="PF03547">
    <property type="entry name" value="Mem_trans"/>
    <property type="match status" value="1"/>
</dbReference>
<feature type="transmembrane region" description="Helical" evidence="8">
    <location>
        <begin position="6"/>
        <end position="24"/>
    </location>
</feature>
<feature type="transmembrane region" description="Helical" evidence="8">
    <location>
        <begin position="66"/>
        <end position="91"/>
    </location>
</feature>
<dbReference type="EMBL" id="JBGEWD010000001">
    <property type="protein sequence ID" value="MEY7999040.1"/>
    <property type="molecule type" value="Genomic_DNA"/>
</dbReference>
<reference evidence="9 10" key="1">
    <citation type="submission" date="2024-08" db="EMBL/GenBank/DDBJ databases">
        <title>Clostridium lapicellarii sp. nov., and Clostridium renhuaiense sp. nov., two species isolated from the mud in a fermentation cellar used for producing sauce-flavour Chinese liquors.</title>
        <authorList>
            <person name="Yang F."/>
            <person name="Wang H."/>
            <person name="Chen L.Q."/>
            <person name="Zhou N."/>
            <person name="Lu J.J."/>
            <person name="Pu X.X."/>
            <person name="Wan B."/>
            <person name="Wang L."/>
            <person name="Liu S.J."/>
        </authorList>
    </citation>
    <scope>NUCLEOTIDE SEQUENCE [LARGE SCALE GENOMIC DNA]</scope>
    <source>
        <strain evidence="9 10">MT-5</strain>
    </source>
</reference>
<keyword evidence="4" id="KW-1003">Cell membrane</keyword>
<evidence type="ECO:0000256" key="6">
    <source>
        <dbReference type="ARBA" id="ARBA00022989"/>
    </source>
</evidence>
<feature type="transmembrane region" description="Helical" evidence="8">
    <location>
        <begin position="169"/>
        <end position="188"/>
    </location>
</feature>
<proteinExistence type="inferred from homology"/>
<feature type="transmembrane region" description="Helical" evidence="8">
    <location>
        <begin position="200"/>
        <end position="220"/>
    </location>
</feature>
<feature type="transmembrane region" description="Helical" evidence="8">
    <location>
        <begin position="288"/>
        <end position="310"/>
    </location>
</feature>
<evidence type="ECO:0000256" key="1">
    <source>
        <dbReference type="ARBA" id="ARBA00004651"/>
    </source>
</evidence>
<evidence type="ECO:0000313" key="9">
    <source>
        <dbReference type="EMBL" id="MEY7999040.1"/>
    </source>
</evidence>
<name>A0ABV4BN99_9CLOT</name>
<comment type="similarity">
    <text evidence="2">Belongs to the auxin efflux carrier (TC 2.A.69) family.</text>
</comment>